<dbReference type="SUPFAM" id="SSF56672">
    <property type="entry name" value="DNA/RNA polymerases"/>
    <property type="match status" value="1"/>
</dbReference>
<protein>
    <submittedName>
        <fullName evidence="4">Protein ImuB</fullName>
    </submittedName>
</protein>
<comment type="caution">
    <text evidence="4">The sequence shown here is derived from an EMBL/GenBank/DDBJ whole genome shotgun (WGS) entry which is preliminary data.</text>
</comment>
<dbReference type="InterPro" id="IPR045443">
    <property type="entry name" value="DUF6504"/>
</dbReference>
<dbReference type="PANTHER" id="PTHR35369">
    <property type="entry name" value="BLR3025 PROTEIN-RELATED"/>
    <property type="match status" value="1"/>
</dbReference>
<dbReference type="InterPro" id="IPR050356">
    <property type="entry name" value="SulA_CellDiv_inhibitor"/>
</dbReference>
<evidence type="ECO:0000259" key="2">
    <source>
        <dbReference type="Pfam" id="PF00817"/>
    </source>
</evidence>
<dbReference type="AlphaFoldDB" id="A0A318SMC9"/>
<evidence type="ECO:0000256" key="1">
    <source>
        <dbReference type="ARBA" id="ARBA00022763"/>
    </source>
</evidence>
<organism evidence="4 5">
    <name type="scientific">Pseudoroseicyclus aestuarii</name>
    <dbReference type="NCBI Taxonomy" id="1795041"/>
    <lineage>
        <taxon>Bacteria</taxon>
        <taxon>Pseudomonadati</taxon>
        <taxon>Pseudomonadota</taxon>
        <taxon>Alphaproteobacteria</taxon>
        <taxon>Rhodobacterales</taxon>
        <taxon>Paracoccaceae</taxon>
        <taxon>Pseudoroseicyclus</taxon>
    </lineage>
</organism>
<dbReference type="Pfam" id="PF00817">
    <property type="entry name" value="IMS"/>
    <property type="match status" value="1"/>
</dbReference>
<dbReference type="EMBL" id="QJTE01000008">
    <property type="protein sequence ID" value="PYE81190.1"/>
    <property type="molecule type" value="Genomic_DNA"/>
</dbReference>
<gene>
    <name evidence="4" type="ORF">DFP88_10833</name>
</gene>
<dbReference type="Proteomes" id="UP000248311">
    <property type="component" value="Unassembled WGS sequence"/>
</dbReference>
<feature type="domain" description="UmuC" evidence="2">
    <location>
        <begin position="12"/>
        <end position="137"/>
    </location>
</feature>
<dbReference type="InterPro" id="IPR043502">
    <property type="entry name" value="DNA/RNA_pol_sf"/>
</dbReference>
<dbReference type="CDD" id="cd03468">
    <property type="entry name" value="PolY_like"/>
    <property type="match status" value="1"/>
</dbReference>
<proteinExistence type="predicted"/>
<dbReference type="InterPro" id="IPR001126">
    <property type="entry name" value="UmuC"/>
</dbReference>
<dbReference type="Pfam" id="PF20114">
    <property type="entry name" value="DUF6504"/>
    <property type="match status" value="1"/>
</dbReference>
<name>A0A318SMC9_9RHOB</name>
<sequence>MARDEAGAEAPPLVLAVEGRHGPVVHATSRGAEALGVRIGARLVDARALAPELVVDYADPAGDAAALSRLMLWVRRWCPWTAIDGSGAAALLLDTTGSDHLHGGEEALLREIEDRLAGLGLSSRLALAPTPGAAWALARHTGPRTRCLPDGLAQALAPLPVEALRLGEGTVLTLQRLGLSTIGALAAVPRLSLARRFGRTALEDNPLLRLDQAMGTLAEPLSSPEEPPRFAAQARLAEPVLDPVPHLPSLAQDLCADLAAEGFGARRLRLTLYRTDGLVTRAEAATARPSREAGHLLRLFDERLERLDPGYGFDLIALEAIVAEALGARQHALGGGREEAADLARLIDRLSARFGAPALTRPALIESHLPERQSRWIPALAGTPGAFPAALILRPLRLFDPPEEVRVLYAVPEGPPAQFSWRRQTWRIARFAGPERIAPEWWTDRPGTRLRDYYRIEEQTGRRFWLYREGLLGDGRGEGPRWFLHGAFA</sequence>
<keyword evidence="5" id="KW-1185">Reference proteome</keyword>
<dbReference type="RefSeq" id="WP_181418676.1">
    <property type="nucleotide sequence ID" value="NZ_QJTE01000008.1"/>
</dbReference>
<reference evidence="4 5" key="1">
    <citation type="submission" date="2018-06" db="EMBL/GenBank/DDBJ databases">
        <title>Genomic Encyclopedia of Type Strains, Phase III (KMG-III): the genomes of soil and plant-associated and newly described type strains.</title>
        <authorList>
            <person name="Whitman W."/>
        </authorList>
    </citation>
    <scope>NUCLEOTIDE SEQUENCE [LARGE SCALE GENOMIC DNA]</scope>
    <source>
        <strain evidence="4 5">CECT 9025</strain>
    </source>
</reference>
<evidence type="ECO:0000259" key="3">
    <source>
        <dbReference type="Pfam" id="PF20114"/>
    </source>
</evidence>
<keyword evidence="1" id="KW-0227">DNA damage</keyword>
<accession>A0A318SMC9</accession>
<dbReference type="PANTHER" id="PTHR35369:SF2">
    <property type="entry name" value="BLR3025 PROTEIN"/>
    <property type="match status" value="1"/>
</dbReference>
<dbReference type="GO" id="GO:0006281">
    <property type="term" value="P:DNA repair"/>
    <property type="evidence" value="ECO:0007669"/>
    <property type="project" value="InterPro"/>
</dbReference>
<evidence type="ECO:0000313" key="5">
    <source>
        <dbReference type="Proteomes" id="UP000248311"/>
    </source>
</evidence>
<evidence type="ECO:0000313" key="4">
    <source>
        <dbReference type="EMBL" id="PYE81190.1"/>
    </source>
</evidence>
<feature type="domain" description="DUF6504" evidence="3">
    <location>
        <begin position="412"/>
        <end position="485"/>
    </location>
</feature>